<evidence type="ECO:0000256" key="2">
    <source>
        <dbReference type="ARBA" id="ARBA00009142"/>
    </source>
</evidence>
<gene>
    <name evidence="9" type="ORF">ACFOGP_23425</name>
</gene>
<dbReference type="InterPro" id="IPR002781">
    <property type="entry name" value="TM_pro_TauE-like"/>
</dbReference>
<accession>A0ABV7GYT4</accession>
<proteinExistence type="inferred from homology"/>
<dbReference type="PANTHER" id="PTHR30269">
    <property type="entry name" value="TRANSMEMBRANE PROTEIN YFCA"/>
    <property type="match status" value="1"/>
</dbReference>
<evidence type="ECO:0000313" key="10">
    <source>
        <dbReference type="Proteomes" id="UP001595632"/>
    </source>
</evidence>
<feature type="transmembrane region" description="Helical" evidence="8">
    <location>
        <begin position="225"/>
        <end position="245"/>
    </location>
</feature>
<feature type="transmembrane region" description="Helical" evidence="8">
    <location>
        <begin position="76"/>
        <end position="94"/>
    </location>
</feature>
<feature type="transmembrane region" description="Helical" evidence="8">
    <location>
        <begin position="36"/>
        <end position="56"/>
    </location>
</feature>
<comment type="caution">
    <text evidence="9">The sequence shown here is derived from an EMBL/GenBank/DDBJ whole genome shotgun (WGS) entry which is preliminary data.</text>
</comment>
<evidence type="ECO:0000256" key="4">
    <source>
        <dbReference type="ARBA" id="ARBA00022475"/>
    </source>
</evidence>
<evidence type="ECO:0000313" key="9">
    <source>
        <dbReference type="EMBL" id="MFC3145693.1"/>
    </source>
</evidence>
<evidence type="ECO:0000256" key="8">
    <source>
        <dbReference type="RuleBase" id="RU363041"/>
    </source>
</evidence>
<comment type="similarity">
    <text evidence="2 8">Belongs to the 4-toluene sulfonate uptake permease (TSUP) (TC 2.A.102) family.</text>
</comment>
<evidence type="ECO:0000256" key="1">
    <source>
        <dbReference type="ARBA" id="ARBA00004651"/>
    </source>
</evidence>
<comment type="subcellular location">
    <subcellularLocation>
        <location evidence="1 8">Cell membrane</location>
        <topology evidence="1 8">Multi-pass membrane protein</topology>
    </subcellularLocation>
</comment>
<evidence type="ECO:0000256" key="5">
    <source>
        <dbReference type="ARBA" id="ARBA00022692"/>
    </source>
</evidence>
<name>A0ABV7GYT4_9RHOB</name>
<evidence type="ECO:0000256" key="7">
    <source>
        <dbReference type="ARBA" id="ARBA00023136"/>
    </source>
</evidence>
<feature type="transmembrane region" description="Helical" evidence="8">
    <location>
        <begin position="199"/>
        <end position="219"/>
    </location>
</feature>
<feature type="transmembrane region" description="Helical" evidence="8">
    <location>
        <begin position="135"/>
        <end position="157"/>
    </location>
</feature>
<keyword evidence="7 8" id="KW-0472">Membrane</keyword>
<keyword evidence="3" id="KW-0813">Transport</keyword>
<dbReference type="EMBL" id="JBHRTB010000010">
    <property type="protein sequence ID" value="MFC3145693.1"/>
    <property type="molecule type" value="Genomic_DNA"/>
</dbReference>
<dbReference type="Proteomes" id="UP001595632">
    <property type="component" value="Unassembled WGS sequence"/>
</dbReference>
<keyword evidence="10" id="KW-1185">Reference proteome</keyword>
<keyword evidence="6 8" id="KW-1133">Transmembrane helix</keyword>
<reference evidence="10" key="1">
    <citation type="journal article" date="2019" name="Int. J. Syst. Evol. Microbiol.">
        <title>The Global Catalogue of Microorganisms (GCM) 10K type strain sequencing project: providing services to taxonomists for standard genome sequencing and annotation.</title>
        <authorList>
            <consortium name="The Broad Institute Genomics Platform"/>
            <consortium name="The Broad Institute Genome Sequencing Center for Infectious Disease"/>
            <person name="Wu L."/>
            <person name="Ma J."/>
        </authorList>
    </citation>
    <scope>NUCLEOTIDE SEQUENCE [LARGE SCALE GENOMIC DNA]</scope>
    <source>
        <strain evidence="10">KCTC 52366</strain>
    </source>
</reference>
<feature type="transmembrane region" description="Helical" evidence="8">
    <location>
        <begin position="100"/>
        <end position="123"/>
    </location>
</feature>
<dbReference type="PANTHER" id="PTHR30269:SF37">
    <property type="entry name" value="MEMBRANE TRANSPORTER PROTEIN"/>
    <property type="match status" value="1"/>
</dbReference>
<sequence length="249" mass="26447">MQLDPAFFAVAVPAVLFAGVSKGGFGSGAAFAATPLLALILEPGQALGLMLPLLMLMDVGALRPYWRQWHWPSARALLIGSVPGVALGVVLWRVADADAIRLLIGAVSLGFVAFRGASAMGLLRPSRPLSDRAGMLAGGVAGFTSFVSHAGGPPAAVYLLSRPLTKTEFQATTVLVFWLVNLLKFPPYAGLGIFTRQTLLADLLLAPLAFAGVWLGVWMHRRVSGRLFFALTYVFLTCAGLKLIWDALT</sequence>
<keyword evidence="4 8" id="KW-1003">Cell membrane</keyword>
<dbReference type="Pfam" id="PF01925">
    <property type="entry name" value="TauE"/>
    <property type="match status" value="1"/>
</dbReference>
<evidence type="ECO:0000256" key="6">
    <source>
        <dbReference type="ARBA" id="ARBA00022989"/>
    </source>
</evidence>
<organism evidence="9 10">
    <name type="scientific">Psychromarinibacter halotolerans</name>
    <dbReference type="NCBI Taxonomy" id="1775175"/>
    <lineage>
        <taxon>Bacteria</taxon>
        <taxon>Pseudomonadati</taxon>
        <taxon>Pseudomonadota</taxon>
        <taxon>Alphaproteobacteria</taxon>
        <taxon>Rhodobacterales</taxon>
        <taxon>Paracoccaceae</taxon>
        <taxon>Psychromarinibacter</taxon>
    </lineage>
</organism>
<dbReference type="RefSeq" id="WP_275632644.1">
    <property type="nucleotide sequence ID" value="NZ_JARGYD010000003.1"/>
</dbReference>
<dbReference type="InterPro" id="IPR052017">
    <property type="entry name" value="TSUP"/>
</dbReference>
<protein>
    <recommendedName>
        <fullName evidence="8">Probable membrane transporter protein</fullName>
    </recommendedName>
</protein>
<keyword evidence="5 8" id="KW-0812">Transmembrane</keyword>
<feature type="transmembrane region" description="Helical" evidence="8">
    <location>
        <begin position="169"/>
        <end position="187"/>
    </location>
</feature>
<evidence type="ECO:0000256" key="3">
    <source>
        <dbReference type="ARBA" id="ARBA00022448"/>
    </source>
</evidence>